<organism evidence="7 8">
    <name type="scientific">Colletotrichum higginsianum (strain IMI 349063)</name>
    <name type="common">Crucifer anthracnose fungus</name>
    <dbReference type="NCBI Taxonomy" id="759273"/>
    <lineage>
        <taxon>Eukaryota</taxon>
        <taxon>Fungi</taxon>
        <taxon>Dikarya</taxon>
        <taxon>Ascomycota</taxon>
        <taxon>Pezizomycotina</taxon>
        <taxon>Sordariomycetes</taxon>
        <taxon>Hypocreomycetidae</taxon>
        <taxon>Glomerellales</taxon>
        <taxon>Glomerellaceae</taxon>
        <taxon>Colletotrichum</taxon>
        <taxon>Colletotrichum destructivum species complex</taxon>
    </lineage>
</organism>
<dbReference type="InterPro" id="IPR036140">
    <property type="entry name" value="PFN_sf"/>
</dbReference>
<dbReference type="Proteomes" id="UP000092177">
    <property type="component" value="Chromosome 3"/>
</dbReference>
<dbReference type="GO" id="GO:0005856">
    <property type="term" value="C:cytoskeleton"/>
    <property type="evidence" value="ECO:0007669"/>
    <property type="project" value="UniProtKB-SubCell"/>
</dbReference>
<dbReference type="SMART" id="SM00392">
    <property type="entry name" value="PROF"/>
    <property type="match status" value="1"/>
</dbReference>
<evidence type="ECO:0000256" key="2">
    <source>
        <dbReference type="ARBA" id="ARBA00010058"/>
    </source>
</evidence>
<keyword evidence="8" id="KW-1185">Reference proteome</keyword>
<dbReference type="Gene3D" id="3.30.450.30">
    <property type="entry name" value="Dynein light chain 2a, cytoplasmic"/>
    <property type="match status" value="1"/>
</dbReference>
<evidence type="ECO:0000313" key="8">
    <source>
        <dbReference type="Proteomes" id="UP000092177"/>
    </source>
</evidence>
<accession>A0A1B7YK12</accession>
<sequence>MSWQEQALSSAFAFRGGLDGLYPDRRLILVGTGHVDKAAIISIAGDSAWASTAGFTLSATEMKVIADIVKGDKTVTDKAFADGLFIGGERYVMARAEEGAIYARKGKEGIAVAKSTQAVLLGHHSEVQQAGNATQAVQKLADYLVSVGY</sequence>
<dbReference type="InterPro" id="IPR005455">
    <property type="entry name" value="PFN_euk"/>
</dbReference>
<evidence type="ECO:0000256" key="5">
    <source>
        <dbReference type="ARBA" id="ARBA00023212"/>
    </source>
</evidence>
<dbReference type="EMBL" id="LTAN01000003">
    <property type="protein sequence ID" value="OBR12335.1"/>
    <property type="molecule type" value="Genomic_DNA"/>
</dbReference>
<dbReference type="AlphaFoldDB" id="A0A1B7YK12"/>
<dbReference type="OrthoDB" id="421374at2759"/>
<proteinExistence type="inferred from homology"/>
<evidence type="ECO:0000256" key="6">
    <source>
        <dbReference type="RuleBase" id="RU003909"/>
    </source>
</evidence>
<reference evidence="8" key="1">
    <citation type="journal article" date="2017" name="BMC Genomics">
        <title>Gapless genome assembly of Colletotrichum higginsianum reveals chromosome structure and association of transposable elements with secondary metabolite gene clusters.</title>
        <authorList>
            <person name="Dallery J.-F."/>
            <person name="Lapalu N."/>
            <person name="Zampounis A."/>
            <person name="Pigne S."/>
            <person name="Luyten I."/>
            <person name="Amselem J."/>
            <person name="Wittenberg A.H.J."/>
            <person name="Zhou S."/>
            <person name="de Queiroz M.V."/>
            <person name="Robin G.P."/>
            <person name="Auger A."/>
            <person name="Hainaut M."/>
            <person name="Henrissat B."/>
            <person name="Kim K.-T."/>
            <person name="Lee Y.-H."/>
            <person name="Lespinet O."/>
            <person name="Schwartz D.C."/>
            <person name="Thon M.R."/>
            <person name="O'Connell R.J."/>
        </authorList>
    </citation>
    <scope>NUCLEOTIDE SEQUENCE [LARGE SCALE GENOMIC DNA]</scope>
    <source>
        <strain evidence="8">IMI 349063</strain>
    </source>
</reference>
<dbReference type="SUPFAM" id="SSF55770">
    <property type="entry name" value="Profilin (actin-binding protein)"/>
    <property type="match status" value="1"/>
</dbReference>
<comment type="similarity">
    <text evidence="2 6">Belongs to the profilin family.</text>
</comment>
<dbReference type="RefSeq" id="XP_018160852.1">
    <property type="nucleotide sequence ID" value="XM_018299606.1"/>
</dbReference>
<dbReference type="GO" id="GO:0003785">
    <property type="term" value="F:actin monomer binding"/>
    <property type="evidence" value="ECO:0007669"/>
    <property type="project" value="TreeGrafter"/>
</dbReference>
<dbReference type="PANTHER" id="PTHR11604">
    <property type="entry name" value="PROFILIN"/>
    <property type="match status" value="1"/>
</dbReference>
<evidence type="ECO:0000256" key="3">
    <source>
        <dbReference type="ARBA" id="ARBA00022490"/>
    </source>
</evidence>
<keyword evidence="4 6" id="KW-0009">Actin-binding</keyword>
<comment type="caution">
    <text evidence="7">The sequence shown here is derived from an EMBL/GenBank/DDBJ whole genome shotgun (WGS) entry which is preliminary data.</text>
</comment>
<evidence type="ECO:0000256" key="1">
    <source>
        <dbReference type="ARBA" id="ARBA00004245"/>
    </source>
</evidence>
<comment type="subcellular location">
    <subcellularLocation>
        <location evidence="1">Cytoplasm</location>
        <location evidence="1">Cytoskeleton</location>
    </subcellularLocation>
</comment>
<keyword evidence="5" id="KW-0206">Cytoskeleton</keyword>
<dbReference type="PANTHER" id="PTHR11604:SF0">
    <property type="entry name" value="PROFILIN"/>
    <property type="match status" value="1"/>
</dbReference>
<dbReference type="VEuPathDB" id="FungiDB:CH63R_04631"/>
<dbReference type="InterPro" id="IPR048278">
    <property type="entry name" value="PFN"/>
</dbReference>
<protein>
    <recommendedName>
        <fullName evidence="6">Profilin</fullName>
    </recommendedName>
</protein>
<dbReference type="KEGG" id="chig:CH63R_04631"/>
<dbReference type="Pfam" id="PF00235">
    <property type="entry name" value="Profilin"/>
    <property type="match status" value="1"/>
</dbReference>
<keyword evidence="3" id="KW-0963">Cytoplasm</keyword>
<name>A0A1B7YK12_COLHI</name>
<gene>
    <name evidence="7" type="ORF">CH63R_04631</name>
</gene>
<dbReference type="CDD" id="cd00148">
    <property type="entry name" value="PROF"/>
    <property type="match status" value="1"/>
</dbReference>
<dbReference type="GeneID" id="28863713"/>
<evidence type="ECO:0000256" key="4">
    <source>
        <dbReference type="ARBA" id="ARBA00023203"/>
    </source>
</evidence>
<evidence type="ECO:0000313" key="7">
    <source>
        <dbReference type="EMBL" id="OBR12335.1"/>
    </source>
</evidence>
<dbReference type="GO" id="GO:0005938">
    <property type="term" value="C:cell cortex"/>
    <property type="evidence" value="ECO:0007669"/>
    <property type="project" value="TreeGrafter"/>
</dbReference>